<keyword evidence="2" id="KW-1133">Transmembrane helix</keyword>
<comment type="caution">
    <text evidence="4">The sequence shown here is derived from an EMBL/GenBank/DDBJ whole genome shotgun (WGS) entry which is preliminary data.</text>
</comment>
<feature type="region of interest" description="Disordered" evidence="1">
    <location>
        <begin position="1"/>
        <end position="93"/>
    </location>
</feature>
<proteinExistence type="predicted"/>
<evidence type="ECO:0000256" key="1">
    <source>
        <dbReference type="SAM" id="MobiDB-lite"/>
    </source>
</evidence>
<feature type="domain" description="DUF3152" evidence="3">
    <location>
        <begin position="172"/>
        <end position="381"/>
    </location>
</feature>
<keyword evidence="2" id="KW-0812">Transmembrane</keyword>
<keyword evidence="5" id="KW-1185">Reference proteome</keyword>
<organism evidence="4 5">
    <name type="scientific">Prauserella isguenensis</name>
    <dbReference type="NCBI Taxonomy" id="1470180"/>
    <lineage>
        <taxon>Bacteria</taxon>
        <taxon>Bacillati</taxon>
        <taxon>Actinomycetota</taxon>
        <taxon>Actinomycetes</taxon>
        <taxon>Pseudonocardiales</taxon>
        <taxon>Pseudonocardiaceae</taxon>
        <taxon>Prauserella</taxon>
    </lineage>
</organism>
<accession>A0A839S4X4</accession>
<dbReference type="SUPFAM" id="SSF55486">
    <property type="entry name" value="Metalloproteases ('zincins'), catalytic domain"/>
    <property type="match status" value="1"/>
</dbReference>
<feature type="region of interest" description="Disordered" evidence="1">
    <location>
        <begin position="362"/>
        <end position="384"/>
    </location>
</feature>
<sequence>MDRVSHEARRDGERSGYSGRGPGRVRHQRTPGARPLDERYGPGVRRPGEPLRASWRPHDEDPDAEPLEGRRDVAVDPDEEAADADPVRTRKSKSGFRRVVATYGWRVYAIPVLLVVTALVVVDTTKTDPDQPGAEASGTSAAVGTKESGGGAGGVEEIPAEKQNLNIPTAELPDGSEFTRSGQGTWHVVPGGSDPVGKGGRLLHYTVEVEDGIAPADIAGEDSYAAAVEGILSDDERGWVSSGDVRLQRVDDSGPEPDFYVRLTTPETAKDVCGDAIPYPASCHVNGEVVINLARWVRGAKAFSSDLTAYRQYAVNHEVGHALGNGHVGCAKEGALAPVMMQQTFGVANDYVAKLNDTQGGDAGSVPADGKTCRPNAFPNPQAQ</sequence>
<reference evidence="4 5" key="1">
    <citation type="submission" date="2020-08" db="EMBL/GenBank/DDBJ databases">
        <title>Genomic Encyclopedia of Type Strains, Phase III (KMG-III): the genomes of soil and plant-associated and newly described type strains.</title>
        <authorList>
            <person name="Whitman W."/>
        </authorList>
    </citation>
    <scope>NUCLEOTIDE SEQUENCE [LARGE SCALE GENOMIC DNA]</scope>
    <source>
        <strain evidence="4 5">CECT 8577</strain>
    </source>
</reference>
<gene>
    <name evidence="4" type="ORF">FHS23_003819</name>
</gene>
<dbReference type="Pfam" id="PF11350">
    <property type="entry name" value="DUF3152"/>
    <property type="match status" value="1"/>
</dbReference>
<evidence type="ECO:0000313" key="4">
    <source>
        <dbReference type="EMBL" id="MBB3052778.1"/>
    </source>
</evidence>
<dbReference type="EMBL" id="JACHWU010000005">
    <property type="protein sequence ID" value="MBB3052778.1"/>
    <property type="molecule type" value="Genomic_DNA"/>
</dbReference>
<feature type="region of interest" description="Disordered" evidence="1">
    <location>
        <begin position="126"/>
        <end position="152"/>
    </location>
</feature>
<keyword evidence="2" id="KW-0472">Membrane</keyword>
<dbReference type="InterPro" id="IPR022603">
    <property type="entry name" value="DUF3152"/>
</dbReference>
<name>A0A839S4X4_9PSEU</name>
<feature type="compositionally biased region" description="Basic and acidic residues" evidence="1">
    <location>
        <begin position="1"/>
        <end position="14"/>
    </location>
</feature>
<protein>
    <recommendedName>
        <fullName evidence="3">DUF3152 domain-containing protein</fullName>
    </recommendedName>
</protein>
<evidence type="ECO:0000313" key="5">
    <source>
        <dbReference type="Proteomes" id="UP000550714"/>
    </source>
</evidence>
<dbReference type="RefSeq" id="WP_183657665.1">
    <property type="nucleotide sequence ID" value="NZ_JACHWU010000005.1"/>
</dbReference>
<feature type="transmembrane region" description="Helical" evidence="2">
    <location>
        <begin position="100"/>
        <end position="122"/>
    </location>
</feature>
<evidence type="ECO:0000259" key="3">
    <source>
        <dbReference type="Pfam" id="PF11350"/>
    </source>
</evidence>
<dbReference type="Proteomes" id="UP000550714">
    <property type="component" value="Unassembled WGS sequence"/>
</dbReference>
<dbReference type="AlphaFoldDB" id="A0A839S4X4"/>
<evidence type="ECO:0000256" key="2">
    <source>
        <dbReference type="SAM" id="Phobius"/>
    </source>
</evidence>